<feature type="domain" description="Nucleotidyltransferase-like" evidence="2">
    <location>
        <begin position="113"/>
        <end position="303"/>
    </location>
</feature>
<dbReference type="Proteomes" id="UP000706039">
    <property type="component" value="Unassembled WGS sequence"/>
</dbReference>
<protein>
    <submittedName>
        <fullName evidence="4">Nucleotidyltransferase domain-containing protein</fullName>
    </submittedName>
</protein>
<sequence length="333" mass="38196">MAFENFSDEQARTIVNLAQSYAAWMDAERRLGALPYDLKIREINGTRYLYETRDRSGNGKSRGPLDADKQRDFDHYREEKADAKDKRDGARAGLEEKTSLYRALRLPMLPSQAGRILREADRRGLLGRDILVVGTNAVGAYALEANGFIRDAPEETEDFDLAWIGMEAEEGARPLWDMLKAADSSYTVNTERPFQARNRDAYEVEILVAPSRAGGMFRTDQPIPVPLPEQEWLLLGEQVDQILICRDGTPARLVVPDPRYFALQKLWMSDQVKRHPQKRPKDRKQGMALLDAVARAMPRFKLDNEFTAGLPAELLPYFDQWRAQWKQPERPDW</sequence>
<evidence type="ECO:0000313" key="3">
    <source>
        <dbReference type="EMBL" id="MBY8823324.1"/>
    </source>
</evidence>
<feature type="region of interest" description="Disordered" evidence="1">
    <location>
        <begin position="53"/>
        <end position="91"/>
    </location>
</feature>
<keyword evidence="5" id="KW-1185">Reference proteome</keyword>
<dbReference type="Pfam" id="PF12281">
    <property type="entry name" value="NTP_transf_8"/>
    <property type="match status" value="1"/>
</dbReference>
<comment type="caution">
    <text evidence="4">The sequence shown here is derived from an EMBL/GenBank/DDBJ whole genome shotgun (WGS) entry which is preliminary data.</text>
</comment>
<proteinExistence type="predicted"/>
<dbReference type="InterPro" id="IPR058575">
    <property type="entry name" value="NTP_transf_8_dom"/>
</dbReference>
<accession>A0ABS7PZT0</accession>
<evidence type="ECO:0000313" key="5">
    <source>
        <dbReference type="Proteomes" id="UP000706039"/>
    </source>
</evidence>
<organism evidence="4 5">
    <name type="scientific">Sphingomonas colocasiae</name>
    <dbReference type="NCBI Taxonomy" id="1848973"/>
    <lineage>
        <taxon>Bacteria</taxon>
        <taxon>Pseudomonadati</taxon>
        <taxon>Pseudomonadota</taxon>
        <taxon>Alphaproteobacteria</taxon>
        <taxon>Sphingomonadales</taxon>
        <taxon>Sphingomonadaceae</taxon>
        <taxon>Sphingomonas</taxon>
    </lineage>
</organism>
<reference evidence="4 5" key="1">
    <citation type="submission" date="2021-08" db="EMBL/GenBank/DDBJ databases">
        <authorList>
            <person name="Tuo L."/>
        </authorList>
    </citation>
    <scope>NUCLEOTIDE SEQUENCE [LARGE SCALE GENOMIC DNA]</scope>
    <source>
        <strain evidence="4 5">JCM 31229</strain>
    </source>
</reference>
<name>A0ABS7PZT0_9SPHN</name>
<dbReference type="EMBL" id="JAINVV010000018">
    <property type="protein sequence ID" value="MBY8826459.1"/>
    <property type="molecule type" value="Genomic_DNA"/>
</dbReference>
<gene>
    <name evidence="3" type="ORF">K7G82_13545</name>
    <name evidence="4" type="ORF">K7G82_29420</name>
</gene>
<evidence type="ECO:0000259" key="2">
    <source>
        <dbReference type="Pfam" id="PF12281"/>
    </source>
</evidence>
<evidence type="ECO:0000313" key="4">
    <source>
        <dbReference type="EMBL" id="MBY8826459.1"/>
    </source>
</evidence>
<dbReference type="RefSeq" id="WP_222990440.1">
    <property type="nucleotide sequence ID" value="NZ_JAINVV010000006.1"/>
</dbReference>
<evidence type="ECO:0000256" key="1">
    <source>
        <dbReference type="SAM" id="MobiDB-lite"/>
    </source>
</evidence>
<dbReference type="EMBL" id="JAINVV010000006">
    <property type="protein sequence ID" value="MBY8823324.1"/>
    <property type="molecule type" value="Genomic_DNA"/>
</dbReference>